<gene>
    <name evidence="2" type="ORF">K0M31_007440</name>
</gene>
<accession>A0AA40GCA1</accession>
<dbReference type="EMBL" id="JAHYIQ010000002">
    <property type="protein sequence ID" value="KAK1134660.1"/>
    <property type="molecule type" value="Genomic_DNA"/>
</dbReference>
<dbReference type="AlphaFoldDB" id="A0AA40GCA1"/>
<feature type="region of interest" description="Disordered" evidence="1">
    <location>
        <begin position="79"/>
        <end position="115"/>
    </location>
</feature>
<name>A0AA40GCA1_9HYME</name>
<reference evidence="2" key="1">
    <citation type="submission" date="2021-10" db="EMBL/GenBank/DDBJ databases">
        <title>Melipona bicolor Genome sequencing and assembly.</title>
        <authorList>
            <person name="Araujo N.S."/>
            <person name="Arias M.C."/>
        </authorList>
    </citation>
    <scope>NUCLEOTIDE SEQUENCE</scope>
    <source>
        <strain evidence="2">USP_2M_L1-L4_2017</strain>
        <tissue evidence="2">Whole body</tissue>
    </source>
</reference>
<comment type="caution">
    <text evidence="2">The sequence shown here is derived from an EMBL/GenBank/DDBJ whole genome shotgun (WGS) entry which is preliminary data.</text>
</comment>
<evidence type="ECO:0000313" key="3">
    <source>
        <dbReference type="Proteomes" id="UP001177670"/>
    </source>
</evidence>
<protein>
    <submittedName>
        <fullName evidence="2">Uncharacterized protein</fullName>
    </submittedName>
</protein>
<sequence length="280" mass="30654">MPESENKDRLCNFVRLQRLRFQSQSLGKCQATNLFFRLQGQPPRVTLRERRLLGLVDSPSTLPDFSSLPLVTHFAPTSFPRGRSRGKLPGREWKGVSASDPGNRQTSRQRGRRSQGVARALAKNALVKGSFAYGATVHPDLSPSSAGVRASAHVDVCLCALSGQVTIIVIAGERCGANWVWQQLPCSPPEDFPSIPLLASSFESSIPSHRSPHITLSLDLSLEFANWSLLIFVGVKVLQFRHPAGGVTLKKGNTPIATVDAIRIPGKVRNLHCESFTKEK</sequence>
<dbReference type="Proteomes" id="UP001177670">
    <property type="component" value="Unassembled WGS sequence"/>
</dbReference>
<organism evidence="2 3">
    <name type="scientific">Melipona bicolor</name>
    <dbReference type="NCBI Taxonomy" id="60889"/>
    <lineage>
        <taxon>Eukaryota</taxon>
        <taxon>Metazoa</taxon>
        <taxon>Ecdysozoa</taxon>
        <taxon>Arthropoda</taxon>
        <taxon>Hexapoda</taxon>
        <taxon>Insecta</taxon>
        <taxon>Pterygota</taxon>
        <taxon>Neoptera</taxon>
        <taxon>Endopterygota</taxon>
        <taxon>Hymenoptera</taxon>
        <taxon>Apocrita</taxon>
        <taxon>Aculeata</taxon>
        <taxon>Apoidea</taxon>
        <taxon>Anthophila</taxon>
        <taxon>Apidae</taxon>
        <taxon>Melipona</taxon>
    </lineage>
</organism>
<proteinExistence type="predicted"/>
<keyword evidence="3" id="KW-1185">Reference proteome</keyword>
<evidence type="ECO:0000256" key="1">
    <source>
        <dbReference type="SAM" id="MobiDB-lite"/>
    </source>
</evidence>
<evidence type="ECO:0000313" key="2">
    <source>
        <dbReference type="EMBL" id="KAK1134660.1"/>
    </source>
</evidence>